<feature type="compositionally biased region" description="Basic and acidic residues" evidence="1">
    <location>
        <begin position="17"/>
        <end position="37"/>
    </location>
</feature>
<accession>A0A6I9Q963</accession>
<evidence type="ECO:0000256" key="1">
    <source>
        <dbReference type="SAM" id="MobiDB-lite"/>
    </source>
</evidence>
<proteinExistence type="predicted"/>
<gene>
    <name evidence="3" type="primary">LOC105032294</name>
</gene>
<dbReference type="RefSeq" id="XP_010905003.1">
    <property type="nucleotide sequence ID" value="XM_010906701.1"/>
</dbReference>
<organism evidence="2 3">
    <name type="scientific">Elaeis guineensis var. tenera</name>
    <name type="common">Oil palm</name>
    <dbReference type="NCBI Taxonomy" id="51953"/>
    <lineage>
        <taxon>Eukaryota</taxon>
        <taxon>Viridiplantae</taxon>
        <taxon>Streptophyta</taxon>
        <taxon>Embryophyta</taxon>
        <taxon>Tracheophyta</taxon>
        <taxon>Spermatophyta</taxon>
        <taxon>Magnoliopsida</taxon>
        <taxon>Liliopsida</taxon>
        <taxon>Arecaceae</taxon>
        <taxon>Arecoideae</taxon>
        <taxon>Cocoseae</taxon>
        <taxon>Elaeidinae</taxon>
        <taxon>Elaeis</taxon>
    </lineage>
</organism>
<feature type="region of interest" description="Disordered" evidence="1">
    <location>
        <begin position="15"/>
        <end position="50"/>
    </location>
</feature>
<name>A0A6I9Q963_ELAGV</name>
<feature type="compositionally biased region" description="Basic and acidic residues" evidence="1">
    <location>
        <begin position="133"/>
        <end position="148"/>
    </location>
</feature>
<evidence type="ECO:0000313" key="2">
    <source>
        <dbReference type="Proteomes" id="UP000504607"/>
    </source>
</evidence>
<feature type="region of interest" description="Disordered" evidence="1">
    <location>
        <begin position="62"/>
        <end position="148"/>
    </location>
</feature>
<reference evidence="3" key="1">
    <citation type="submission" date="2025-08" db="UniProtKB">
        <authorList>
            <consortium name="RefSeq"/>
        </authorList>
    </citation>
    <scope>IDENTIFICATION</scope>
</reference>
<dbReference type="AlphaFoldDB" id="A0A6I9Q963"/>
<dbReference type="Proteomes" id="UP000504607">
    <property type="component" value="Unplaced"/>
</dbReference>
<keyword evidence="2" id="KW-1185">Reference proteome</keyword>
<sequence length="148" mass="15130">MHVWWGNCIRKAGLGGGRRDGNREGVGVDRAGRDGRRSHQHPRRGMGGGVVGKLQGCMAVGGGGCDGGGGAQRCRSTRGGGRGTMEKPLATSGKGSAQRSRGGGCSTQRSPSAGGWGEVRKGAVAPVVGEGGRSWRKERGGVVEELQH</sequence>
<protein>
    <submittedName>
        <fullName evidence="3">Glycine-rich cell wall structural protein 1-like</fullName>
    </submittedName>
</protein>
<evidence type="ECO:0000313" key="3">
    <source>
        <dbReference type="RefSeq" id="XP_010905003.1"/>
    </source>
</evidence>
<dbReference type="InParanoid" id="A0A6I9Q963"/>
<feature type="compositionally biased region" description="Gly residues" evidence="1">
    <location>
        <begin position="62"/>
        <end position="71"/>
    </location>
</feature>